<dbReference type="CDD" id="cd03255">
    <property type="entry name" value="ABC_MJ0796_LolCDE_FtsE"/>
    <property type="match status" value="1"/>
</dbReference>
<organism evidence="6 7">
    <name type="scientific">Arthrobacter stackebrandtii</name>
    <dbReference type="NCBI Taxonomy" id="272161"/>
    <lineage>
        <taxon>Bacteria</taxon>
        <taxon>Bacillati</taxon>
        <taxon>Actinomycetota</taxon>
        <taxon>Actinomycetes</taxon>
        <taxon>Micrococcales</taxon>
        <taxon>Micrococcaceae</taxon>
        <taxon>Arthrobacter</taxon>
    </lineage>
</organism>
<name>A0ABS4YYQ5_9MICC</name>
<dbReference type="InterPro" id="IPR015854">
    <property type="entry name" value="ABC_transpr_LolD-like"/>
</dbReference>
<dbReference type="PANTHER" id="PTHR24220:SF685">
    <property type="entry name" value="ABC TRANSPORTER RELATED"/>
    <property type="match status" value="1"/>
</dbReference>
<dbReference type="SUPFAM" id="SSF52540">
    <property type="entry name" value="P-loop containing nucleoside triphosphate hydrolases"/>
    <property type="match status" value="1"/>
</dbReference>
<accession>A0ABS4YYQ5</accession>
<evidence type="ECO:0000256" key="2">
    <source>
        <dbReference type="ARBA" id="ARBA00022741"/>
    </source>
</evidence>
<feature type="domain" description="ABC transporter" evidence="5">
    <location>
        <begin position="9"/>
        <end position="247"/>
    </location>
</feature>
<feature type="compositionally biased region" description="Low complexity" evidence="4">
    <location>
        <begin position="237"/>
        <end position="251"/>
    </location>
</feature>
<keyword evidence="1" id="KW-0813">Transport</keyword>
<evidence type="ECO:0000259" key="5">
    <source>
        <dbReference type="PROSITE" id="PS50893"/>
    </source>
</evidence>
<evidence type="ECO:0000256" key="3">
    <source>
        <dbReference type="ARBA" id="ARBA00022840"/>
    </source>
</evidence>
<dbReference type="InterPro" id="IPR017871">
    <property type="entry name" value="ABC_transporter-like_CS"/>
</dbReference>
<dbReference type="PANTHER" id="PTHR24220">
    <property type="entry name" value="IMPORT ATP-BINDING PROTEIN"/>
    <property type="match status" value="1"/>
</dbReference>
<protein>
    <submittedName>
        <fullName evidence="6">ABC transport system ATP-binding protein</fullName>
    </submittedName>
</protein>
<dbReference type="Pfam" id="PF00005">
    <property type="entry name" value="ABC_tran"/>
    <property type="match status" value="1"/>
</dbReference>
<evidence type="ECO:0000313" key="7">
    <source>
        <dbReference type="Proteomes" id="UP000711614"/>
    </source>
</evidence>
<keyword evidence="7" id="KW-1185">Reference proteome</keyword>
<evidence type="ECO:0000256" key="4">
    <source>
        <dbReference type="SAM" id="MobiDB-lite"/>
    </source>
</evidence>
<dbReference type="InterPro" id="IPR027417">
    <property type="entry name" value="P-loop_NTPase"/>
</dbReference>
<dbReference type="GO" id="GO:0005524">
    <property type="term" value="F:ATP binding"/>
    <property type="evidence" value="ECO:0007669"/>
    <property type="project" value="UniProtKB-KW"/>
</dbReference>
<feature type="region of interest" description="Disordered" evidence="4">
    <location>
        <begin position="229"/>
        <end position="274"/>
    </location>
</feature>
<dbReference type="InterPro" id="IPR017911">
    <property type="entry name" value="MacB-like_ATP-bd"/>
</dbReference>
<proteinExistence type="predicted"/>
<gene>
    <name evidence="6" type="ORF">JOF48_002670</name>
</gene>
<dbReference type="InterPro" id="IPR003439">
    <property type="entry name" value="ABC_transporter-like_ATP-bd"/>
</dbReference>
<keyword evidence="2" id="KW-0547">Nucleotide-binding</keyword>
<comment type="caution">
    <text evidence="6">The sequence shown here is derived from an EMBL/GenBank/DDBJ whole genome shotgun (WGS) entry which is preliminary data.</text>
</comment>
<dbReference type="InterPro" id="IPR003593">
    <property type="entry name" value="AAA+_ATPase"/>
</dbReference>
<evidence type="ECO:0000256" key="1">
    <source>
        <dbReference type="ARBA" id="ARBA00022448"/>
    </source>
</evidence>
<dbReference type="SMART" id="SM00382">
    <property type="entry name" value="AAA"/>
    <property type="match status" value="1"/>
</dbReference>
<sequence>MNAANSPVLEIRNVFRVHGQGERAVQALADANMKIHAGEFVAIMGPSGSGKSTLLHLAGGLDTPTEGQVLVEGTDLASLSIAQRAVIRRQSVGYVFQDFNLLPALTAAENVAFPLELDGWSRKRVRQAALVSLEETGVAQLADRRPEDMSGGQAQRVAIACALVGPRRLLLADGPTGALDSTNGTAILRLLREKADNGAAVLMVTHEARFAAWTDRTLFLRDGRIIDQSGPSDASVPRSSSAGRPRRSCAGPSIEPVGTSSGMRREDMKSNGQCCPWQSVACGTIVVHESPPP</sequence>
<dbReference type="PROSITE" id="PS50893">
    <property type="entry name" value="ABC_TRANSPORTER_2"/>
    <property type="match status" value="1"/>
</dbReference>
<keyword evidence="3 6" id="KW-0067">ATP-binding</keyword>
<evidence type="ECO:0000313" key="6">
    <source>
        <dbReference type="EMBL" id="MBP2413871.1"/>
    </source>
</evidence>
<dbReference type="EMBL" id="JAGIOI010000001">
    <property type="protein sequence ID" value="MBP2413871.1"/>
    <property type="molecule type" value="Genomic_DNA"/>
</dbReference>
<dbReference type="Gene3D" id="3.40.50.300">
    <property type="entry name" value="P-loop containing nucleotide triphosphate hydrolases"/>
    <property type="match status" value="1"/>
</dbReference>
<dbReference type="Proteomes" id="UP000711614">
    <property type="component" value="Unassembled WGS sequence"/>
</dbReference>
<reference evidence="6 7" key="1">
    <citation type="submission" date="2021-03" db="EMBL/GenBank/DDBJ databases">
        <title>Sequencing the genomes of 1000 actinobacteria strains.</title>
        <authorList>
            <person name="Klenk H.-P."/>
        </authorList>
    </citation>
    <scope>NUCLEOTIDE SEQUENCE [LARGE SCALE GENOMIC DNA]</scope>
    <source>
        <strain evidence="6 7">DSM 16005</strain>
    </source>
</reference>
<dbReference type="PROSITE" id="PS00211">
    <property type="entry name" value="ABC_TRANSPORTER_1"/>
    <property type="match status" value="1"/>
</dbReference>